<dbReference type="EMBL" id="QJSX01000003">
    <property type="protein sequence ID" value="PYE55349.1"/>
    <property type="molecule type" value="Genomic_DNA"/>
</dbReference>
<dbReference type="AlphaFoldDB" id="A0A318SLF3"/>
<dbReference type="Proteomes" id="UP000248326">
    <property type="component" value="Unassembled WGS sequence"/>
</dbReference>
<proteinExistence type="predicted"/>
<comment type="caution">
    <text evidence="1">The sequence shown here is derived from an EMBL/GenBank/DDBJ whole genome shotgun (WGS) entry which is preliminary data.</text>
</comment>
<sequence>MNTPESTVQFAQERLATLRAEASVRRLTARPRFT</sequence>
<keyword evidence="2" id="KW-1185">Reference proteome</keyword>
<evidence type="ECO:0000313" key="1">
    <source>
        <dbReference type="EMBL" id="PYE55349.1"/>
    </source>
</evidence>
<name>A0A318SLF3_9DEIO</name>
<reference evidence="1 2" key="1">
    <citation type="submission" date="2018-06" db="EMBL/GenBank/DDBJ databases">
        <title>Genomic Encyclopedia of Type Strains, Phase IV (KMG-IV): sequencing the most valuable type-strain genomes for metagenomic binning, comparative biology and taxonomic classification.</title>
        <authorList>
            <person name="Goeker M."/>
        </authorList>
    </citation>
    <scope>NUCLEOTIDE SEQUENCE [LARGE SCALE GENOMIC DNA]</scope>
    <source>
        <strain evidence="1 2">DSM 18048</strain>
    </source>
</reference>
<organism evidence="1 2">
    <name type="scientific">Deinococcus yavapaiensis KR-236</name>
    <dbReference type="NCBI Taxonomy" id="694435"/>
    <lineage>
        <taxon>Bacteria</taxon>
        <taxon>Thermotogati</taxon>
        <taxon>Deinococcota</taxon>
        <taxon>Deinococci</taxon>
        <taxon>Deinococcales</taxon>
        <taxon>Deinococcaceae</taxon>
        <taxon>Deinococcus</taxon>
    </lineage>
</organism>
<accession>A0A318SLF3</accession>
<gene>
    <name evidence="1" type="ORF">DES52_103182</name>
</gene>
<evidence type="ECO:0000313" key="2">
    <source>
        <dbReference type="Proteomes" id="UP000248326"/>
    </source>
</evidence>
<protein>
    <submittedName>
        <fullName evidence="1">Uncharacterized protein</fullName>
    </submittedName>
</protein>